<keyword evidence="2" id="KW-1185">Reference proteome</keyword>
<gene>
    <name evidence="1" type="ORF">GSI_08389</name>
</gene>
<evidence type="ECO:0000313" key="1">
    <source>
        <dbReference type="EMBL" id="PIL29447.1"/>
    </source>
</evidence>
<dbReference type="EMBL" id="AYKW01000022">
    <property type="protein sequence ID" value="PIL29447.1"/>
    <property type="molecule type" value="Genomic_DNA"/>
</dbReference>
<evidence type="ECO:0000313" key="2">
    <source>
        <dbReference type="Proteomes" id="UP000230002"/>
    </source>
</evidence>
<comment type="caution">
    <text evidence="1">The sequence shown here is derived from an EMBL/GenBank/DDBJ whole genome shotgun (WGS) entry which is preliminary data.</text>
</comment>
<protein>
    <submittedName>
        <fullName evidence="1">Uncharacterized protein</fullName>
    </submittedName>
</protein>
<dbReference type="OrthoDB" id="3255021at2759"/>
<proteinExistence type="predicted"/>
<reference evidence="1 2" key="1">
    <citation type="journal article" date="2015" name="Sci. Rep.">
        <title>Chromosome-level genome map provides insights into diverse defense mechanisms in the medicinal fungus Ganoderma sinense.</title>
        <authorList>
            <person name="Zhu Y."/>
            <person name="Xu J."/>
            <person name="Sun C."/>
            <person name="Zhou S."/>
            <person name="Xu H."/>
            <person name="Nelson D.R."/>
            <person name="Qian J."/>
            <person name="Song J."/>
            <person name="Luo H."/>
            <person name="Xiang L."/>
            <person name="Li Y."/>
            <person name="Xu Z."/>
            <person name="Ji A."/>
            <person name="Wang L."/>
            <person name="Lu S."/>
            <person name="Hayward A."/>
            <person name="Sun W."/>
            <person name="Li X."/>
            <person name="Schwartz D.C."/>
            <person name="Wang Y."/>
            <person name="Chen S."/>
        </authorList>
    </citation>
    <scope>NUCLEOTIDE SEQUENCE [LARGE SCALE GENOMIC DNA]</scope>
    <source>
        <strain evidence="1 2">ZZ0214-1</strain>
    </source>
</reference>
<dbReference type="AlphaFoldDB" id="A0A2G8S6U4"/>
<sequence>MSQQLVMRQRSRLPVHDGVLAAMTLALCVIMDCPRVTRTNILVPDRAAATTLTSRPDHPLVRLFLARLPTITRCSRSSLRVRIVWAPLRGEDRKVLLKRYDEQLHSEWKVAWESSRQGHHIGRVVDDTPPGPAVLLKLYRGLSRRQCSILSQLRSGHVGLNAYLAQIRAIDSPLCLTCAIPETVSHFPVFTCRRFTAVRHSFRTAVEGPMTLKNTISNVKTRAAVLDFVDGTSRFEAYRTPPQ</sequence>
<organism evidence="1 2">
    <name type="scientific">Ganoderma sinense ZZ0214-1</name>
    <dbReference type="NCBI Taxonomy" id="1077348"/>
    <lineage>
        <taxon>Eukaryota</taxon>
        <taxon>Fungi</taxon>
        <taxon>Dikarya</taxon>
        <taxon>Basidiomycota</taxon>
        <taxon>Agaricomycotina</taxon>
        <taxon>Agaricomycetes</taxon>
        <taxon>Polyporales</taxon>
        <taxon>Polyporaceae</taxon>
        <taxon>Ganoderma</taxon>
    </lineage>
</organism>
<accession>A0A2G8S6U4</accession>
<dbReference type="Proteomes" id="UP000230002">
    <property type="component" value="Unassembled WGS sequence"/>
</dbReference>
<name>A0A2G8S6U4_9APHY</name>